<evidence type="ECO:0008006" key="5">
    <source>
        <dbReference type="Google" id="ProtNLM"/>
    </source>
</evidence>
<evidence type="ECO:0000313" key="4">
    <source>
        <dbReference type="Proteomes" id="UP001595752"/>
    </source>
</evidence>
<keyword evidence="2" id="KW-0732">Signal</keyword>
<organism evidence="3 4">
    <name type="scientific">Bacillus songklensis</name>
    <dbReference type="NCBI Taxonomy" id="1069116"/>
    <lineage>
        <taxon>Bacteria</taxon>
        <taxon>Bacillati</taxon>
        <taxon>Bacillota</taxon>
        <taxon>Bacilli</taxon>
        <taxon>Bacillales</taxon>
        <taxon>Bacillaceae</taxon>
        <taxon>Bacillus</taxon>
    </lineage>
</organism>
<dbReference type="Proteomes" id="UP001595752">
    <property type="component" value="Unassembled WGS sequence"/>
</dbReference>
<proteinExistence type="predicted"/>
<feature type="chain" id="PRO_5045534419" description="Lipoprotein" evidence="2">
    <location>
        <begin position="20"/>
        <end position="68"/>
    </location>
</feature>
<feature type="compositionally biased region" description="Basic and acidic residues" evidence="1">
    <location>
        <begin position="24"/>
        <end position="68"/>
    </location>
</feature>
<name>A0ABV8B6U6_9BACI</name>
<feature type="region of interest" description="Disordered" evidence="1">
    <location>
        <begin position="22"/>
        <end position="68"/>
    </location>
</feature>
<feature type="signal peptide" evidence="2">
    <location>
        <begin position="1"/>
        <end position="19"/>
    </location>
</feature>
<reference evidence="4" key="1">
    <citation type="journal article" date="2019" name="Int. J. Syst. Evol. Microbiol.">
        <title>The Global Catalogue of Microorganisms (GCM) 10K type strain sequencing project: providing services to taxonomists for standard genome sequencing and annotation.</title>
        <authorList>
            <consortium name="The Broad Institute Genomics Platform"/>
            <consortium name="The Broad Institute Genome Sequencing Center for Infectious Disease"/>
            <person name="Wu L."/>
            <person name="Ma J."/>
        </authorList>
    </citation>
    <scope>NUCLEOTIDE SEQUENCE [LARGE SCALE GENOMIC DNA]</scope>
    <source>
        <strain evidence="4">CCUG 61889</strain>
    </source>
</reference>
<gene>
    <name evidence="3" type="ORF">ACFOU2_22235</name>
</gene>
<protein>
    <recommendedName>
        <fullName evidence="5">Lipoprotein</fullName>
    </recommendedName>
</protein>
<sequence>MFKKLLIVMTVLVHMCLSAACAPPKDEPEKKNQNPEEPKQADTKKDSNDRVKMRMGDEKNDKKEDEEK</sequence>
<accession>A0ABV8B6U6</accession>
<keyword evidence="4" id="KW-1185">Reference proteome</keyword>
<dbReference type="EMBL" id="JBHRZT010000072">
    <property type="protein sequence ID" value="MFC3886048.1"/>
    <property type="molecule type" value="Genomic_DNA"/>
</dbReference>
<evidence type="ECO:0000256" key="1">
    <source>
        <dbReference type="SAM" id="MobiDB-lite"/>
    </source>
</evidence>
<evidence type="ECO:0000313" key="3">
    <source>
        <dbReference type="EMBL" id="MFC3886048.1"/>
    </source>
</evidence>
<evidence type="ECO:0000256" key="2">
    <source>
        <dbReference type="SAM" id="SignalP"/>
    </source>
</evidence>
<dbReference type="PROSITE" id="PS51257">
    <property type="entry name" value="PROKAR_LIPOPROTEIN"/>
    <property type="match status" value="1"/>
</dbReference>
<dbReference type="RefSeq" id="WP_377918417.1">
    <property type="nucleotide sequence ID" value="NZ_JBHRZT010000072.1"/>
</dbReference>
<comment type="caution">
    <text evidence="3">The sequence shown here is derived from an EMBL/GenBank/DDBJ whole genome shotgun (WGS) entry which is preliminary data.</text>
</comment>